<feature type="binding site" evidence="8">
    <location>
        <begin position="121"/>
        <end position="124"/>
    </location>
    <ligand>
        <name>GTP</name>
        <dbReference type="ChEBI" id="CHEBI:37565"/>
    </ligand>
</feature>
<dbReference type="GO" id="GO:0070181">
    <property type="term" value="F:small ribosomal subunit rRNA binding"/>
    <property type="evidence" value="ECO:0007669"/>
    <property type="project" value="UniProtKB-UniRule"/>
</dbReference>
<dbReference type="InterPro" id="IPR009019">
    <property type="entry name" value="KH_sf_prok-type"/>
</dbReference>
<dbReference type="InterPro" id="IPR027417">
    <property type="entry name" value="P-loop_NTPase"/>
</dbReference>
<protein>
    <recommendedName>
        <fullName evidence="2 8">GTPase Era</fullName>
    </recommendedName>
</protein>
<name>A0AAU7VIR5_9FIRM</name>
<feature type="region of interest" description="G1" evidence="9">
    <location>
        <begin position="12"/>
        <end position="19"/>
    </location>
</feature>
<dbReference type="GO" id="GO:0005829">
    <property type="term" value="C:cytosol"/>
    <property type="evidence" value="ECO:0007669"/>
    <property type="project" value="TreeGrafter"/>
</dbReference>
<feature type="domain" description="KH type-2" evidence="11">
    <location>
        <begin position="202"/>
        <end position="279"/>
    </location>
</feature>
<dbReference type="Pfam" id="PF07650">
    <property type="entry name" value="KH_2"/>
    <property type="match status" value="1"/>
</dbReference>
<keyword evidence="7 8" id="KW-0472">Membrane</keyword>
<evidence type="ECO:0000256" key="5">
    <source>
        <dbReference type="ARBA" id="ARBA00022884"/>
    </source>
</evidence>
<evidence type="ECO:0000256" key="3">
    <source>
        <dbReference type="ARBA" id="ARBA00022517"/>
    </source>
</evidence>
<feature type="region of interest" description="G2" evidence="9">
    <location>
        <begin position="38"/>
        <end position="42"/>
    </location>
</feature>
<dbReference type="CDD" id="cd22534">
    <property type="entry name" value="KH-II_Era"/>
    <property type="match status" value="1"/>
</dbReference>
<dbReference type="AlphaFoldDB" id="A0AAU7VIR5"/>
<dbReference type="GO" id="GO:0005525">
    <property type="term" value="F:GTP binding"/>
    <property type="evidence" value="ECO:0007669"/>
    <property type="project" value="UniProtKB-UniRule"/>
</dbReference>
<comment type="subunit">
    <text evidence="8">Monomer.</text>
</comment>
<evidence type="ECO:0000256" key="4">
    <source>
        <dbReference type="ARBA" id="ARBA00022741"/>
    </source>
</evidence>
<feature type="binding site" evidence="8">
    <location>
        <begin position="12"/>
        <end position="19"/>
    </location>
    <ligand>
        <name>GTP</name>
        <dbReference type="ChEBI" id="CHEBI:37565"/>
    </ligand>
</feature>
<keyword evidence="8" id="KW-1003">Cell membrane</keyword>
<feature type="region of interest" description="G5" evidence="9">
    <location>
        <begin position="150"/>
        <end position="152"/>
    </location>
</feature>
<proteinExistence type="inferred from homology"/>
<evidence type="ECO:0000256" key="10">
    <source>
        <dbReference type="RuleBase" id="RU003761"/>
    </source>
</evidence>
<evidence type="ECO:0000256" key="8">
    <source>
        <dbReference type="HAMAP-Rule" id="MF_00367"/>
    </source>
</evidence>
<dbReference type="InterPro" id="IPR030388">
    <property type="entry name" value="G_ERA_dom"/>
</dbReference>
<organism evidence="13">
    <name type="scientific">Proteinivorax tanatarense</name>
    <dbReference type="NCBI Taxonomy" id="1260629"/>
    <lineage>
        <taxon>Bacteria</taxon>
        <taxon>Bacillati</taxon>
        <taxon>Bacillota</taxon>
        <taxon>Clostridia</taxon>
        <taxon>Eubacteriales</taxon>
        <taxon>Proteinivoracaceae</taxon>
        <taxon>Proteinivorax</taxon>
    </lineage>
</organism>
<evidence type="ECO:0000256" key="6">
    <source>
        <dbReference type="ARBA" id="ARBA00023134"/>
    </source>
</evidence>
<keyword evidence="4 8" id="KW-0547">Nucleotide-binding</keyword>
<dbReference type="NCBIfam" id="TIGR00231">
    <property type="entry name" value="small_GTP"/>
    <property type="match status" value="1"/>
</dbReference>
<dbReference type="HAMAP" id="MF_00367">
    <property type="entry name" value="GTPase_Era"/>
    <property type="match status" value="1"/>
</dbReference>
<evidence type="ECO:0000313" key="13">
    <source>
        <dbReference type="EMBL" id="XBX73720.1"/>
    </source>
</evidence>
<dbReference type="CDD" id="cd04163">
    <property type="entry name" value="Era"/>
    <property type="match status" value="1"/>
</dbReference>
<evidence type="ECO:0000259" key="12">
    <source>
        <dbReference type="PROSITE" id="PS51713"/>
    </source>
</evidence>
<dbReference type="GO" id="GO:0005886">
    <property type="term" value="C:plasma membrane"/>
    <property type="evidence" value="ECO:0007669"/>
    <property type="project" value="UniProtKB-SubCell"/>
</dbReference>
<accession>A0AAU7VIR5</accession>
<feature type="region of interest" description="G4" evidence="9">
    <location>
        <begin position="121"/>
        <end position="124"/>
    </location>
</feature>
<dbReference type="NCBIfam" id="TIGR00436">
    <property type="entry name" value="era"/>
    <property type="match status" value="1"/>
</dbReference>
<comment type="subcellular location">
    <subcellularLocation>
        <location evidence="8">Cytoplasm</location>
    </subcellularLocation>
    <subcellularLocation>
        <location evidence="8">Cell membrane</location>
        <topology evidence="8">Peripheral membrane protein</topology>
    </subcellularLocation>
</comment>
<feature type="binding site" evidence="8">
    <location>
        <begin position="59"/>
        <end position="63"/>
    </location>
    <ligand>
        <name>GTP</name>
        <dbReference type="ChEBI" id="CHEBI:37565"/>
    </ligand>
</feature>
<dbReference type="InterPro" id="IPR015946">
    <property type="entry name" value="KH_dom-like_a/b"/>
</dbReference>
<keyword evidence="8" id="KW-0963">Cytoplasm</keyword>
<feature type="domain" description="Era-type G" evidence="12">
    <location>
        <begin position="4"/>
        <end position="171"/>
    </location>
</feature>
<dbReference type="FunFam" id="3.30.300.20:FF:000003">
    <property type="entry name" value="GTPase Era"/>
    <property type="match status" value="1"/>
</dbReference>
<dbReference type="PROSITE" id="PS51713">
    <property type="entry name" value="G_ERA"/>
    <property type="match status" value="1"/>
</dbReference>
<dbReference type="PRINTS" id="PR00449">
    <property type="entry name" value="RASTRNSFRMNG"/>
</dbReference>
<dbReference type="PANTHER" id="PTHR42698:SF1">
    <property type="entry name" value="GTPASE ERA, MITOCHONDRIAL"/>
    <property type="match status" value="1"/>
</dbReference>
<dbReference type="FunFam" id="3.40.50.300:FF:000094">
    <property type="entry name" value="GTPase Era"/>
    <property type="match status" value="1"/>
</dbReference>
<keyword evidence="5 8" id="KW-0694">RNA-binding</keyword>
<evidence type="ECO:0000259" key="11">
    <source>
        <dbReference type="PROSITE" id="PS50823"/>
    </source>
</evidence>
<dbReference type="InterPro" id="IPR006073">
    <property type="entry name" value="GTP-bd"/>
</dbReference>
<dbReference type="Gene3D" id="3.30.300.20">
    <property type="match status" value="1"/>
</dbReference>
<dbReference type="EMBL" id="CP158367">
    <property type="protein sequence ID" value="XBX73720.1"/>
    <property type="molecule type" value="Genomic_DNA"/>
</dbReference>
<keyword evidence="6 8" id="KW-0342">GTP-binding</keyword>
<dbReference type="InterPro" id="IPR005225">
    <property type="entry name" value="Small_GTP-bd"/>
</dbReference>
<dbReference type="RefSeq" id="WP_350342482.1">
    <property type="nucleotide sequence ID" value="NZ_CP158367.1"/>
</dbReference>
<dbReference type="GO" id="GO:0043024">
    <property type="term" value="F:ribosomal small subunit binding"/>
    <property type="evidence" value="ECO:0007669"/>
    <property type="project" value="TreeGrafter"/>
</dbReference>
<reference evidence="13" key="1">
    <citation type="journal article" date="2013" name="Extremophiles">
        <title>Proteinivorax tanatarense gen. nov., sp. nov., an anaerobic, haloalkaliphilic, proteolytic bacterium isolated from a decaying algal bloom, and proposal of Proteinivoraceae fam. nov.</title>
        <authorList>
            <person name="Kevbrin V."/>
            <person name="Boltyanskaya Y."/>
            <person name="Zhilina T."/>
            <person name="Kolganova T."/>
            <person name="Lavrentjeva E."/>
            <person name="Kuznetsov B."/>
        </authorList>
    </citation>
    <scope>NUCLEOTIDE SEQUENCE</scope>
    <source>
        <strain evidence="13">Z-910T</strain>
    </source>
</reference>
<evidence type="ECO:0000256" key="9">
    <source>
        <dbReference type="PROSITE-ProRule" id="PRU01050"/>
    </source>
</evidence>
<dbReference type="Pfam" id="PF01926">
    <property type="entry name" value="MMR_HSR1"/>
    <property type="match status" value="1"/>
</dbReference>
<dbReference type="Gene3D" id="3.40.50.300">
    <property type="entry name" value="P-loop containing nucleotide triphosphate hydrolases"/>
    <property type="match status" value="1"/>
</dbReference>
<evidence type="ECO:0000256" key="7">
    <source>
        <dbReference type="ARBA" id="ARBA00023136"/>
    </source>
</evidence>
<evidence type="ECO:0000256" key="1">
    <source>
        <dbReference type="ARBA" id="ARBA00007921"/>
    </source>
</evidence>
<reference evidence="13" key="2">
    <citation type="submission" date="2024-06" db="EMBL/GenBank/DDBJ databases">
        <authorList>
            <person name="Petrova K.O."/>
            <person name="Toshchakov S.V."/>
            <person name="Boltjanskaja Y.V."/>
            <person name="Kevbrin V."/>
        </authorList>
    </citation>
    <scope>NUCLEOTIDE SEQUENCE</scope>
    <source>
        <strain evidence="13">Z-910T</strain>
    </source>
</reference>
<keyword evidence="8" id="KW-0699">rRNA-binding</keyword>
<evidence type="ECO:0000256" key="2">
    <source>
        <dbReference type="ARBA" id="ARBA00020484"/>
    </source>
</evidence>
<dbReference type="InterPro" id="IPR004044">
    <property type="entry name" value="KH_dom_type_2"/>
</dbReference>
<comment type="similarity">
    <text evidence="1 8 9 10">Belongs to the TRAFAC class TrmE-Era-EngA-EngB-Septin-like GTPase superfamily. Era GTPase family.</text>
</comment>
<comment type="function">
    <text evidence="8">An essential GTPase that binds both GDP and GTP, with rapid nucleotide exchange. Plays a role in 16S rRNA processing and 30S ribosomal subunit biogenesis and possibly also in cell cycle regulation and energy metabolism.</text>
</comment>
<dbReference type="GO" id="GO:0003924">
    <property type="term" value="F:GTPase activity"/>
    <property type="evidence" value="ECO:0007669"/>
    <property type="project" value="UniProtKB-UniRule"/>
</dbReference>
<dbReference type="PANTHER" id="PTHR42698">
    <property type="entry name" value="GTPASE ERA"/>
    <property type="match status" value="1"/>
</dbReference>
<dbReference type="InterPro" id="IPR005662">
    <property type="entry name" value="GTPase_Era-like"/>
</dbReference>
<dbReference type="GO" id="GO:0000028">
    <property type="term" value="P:ribosomal small subunit assembly"/>
    <property type="evidence" value="ECO:0007669"/>
    <property type="project" value="TreeGrafter"/>
</dbReference>
<gene>
    <name evidence="8 13" type="primary">era</name>
    <name evidence="13" type="ORF">PRVXT_001721</name>
</gene>
<dbReference type="SUPFAM" id="SSF52540">
    <property type="entry name" value="P-loop containing nucleoside triphosphate hydrolases"/>
    <property type="match status" value="1"/>
</dbReference>
<sequence length="296" mass="33243">MTFKSGFISIVGRTNVGKSTLLNNILNQKIAITSNKAQTTRTKIQGVLSTDEYQMIFIDTPGIHKPKSKLGENMVNVAKKSVVDVEAICFITDISQPIKAGDKFILEQLKSANAPVILVANKIDLTDPAQVKQRIDEFKSLFNFADILALSALQQANVDSLPKLLLKYIDEGPKFYPEDMITDQPERVIVQELLREKILELTRDEIPHGIAIDIIRFTENSKGTVEISANIYVERESHKGIVIGKSGKLLKEIGKRARLDIEDFLQTKVFLEVWVKVKKGWRDKHNAIKDFGLLGE</sequence>
<dbReference type="NCBIfam" id="NF000908">
    <property type="entry name" value="PRK00089.1"/>
    <property type="match status" value="1"/>
</dbReference>
<dbReference type="PROSITE" id="PS50823">
    <property type="entry name" value="KH_TYPE_2"/>
    <property type="match status" value="1"/>
</dbReference>
<keyword evidence="3 8" id="KW-0690">Ribosome biogenesis</keyword>
<dbReference type="SUPFAM" id="SSF54814">
    <property type="entry name" value="Prokaryotic type KH domain (KH-domain type II)"/>
    <property type="match status" value="1"/>
</dbReference>
<feature type="region of interest" description="G3" evidence="9">
    <location>
        <begin position="59"/>
        <end position="62"/>
    </location>
</feature>